<dbReference type="Proteomes" id="UP000015241">
    <property type="component" value="Unassembled WGS sequence"/>
</dbReference>
<reference evidence="2 3" key="1">
    <citation type="journal article" date="2012" name="Science">
        <title>The Paleozoic origin of enzymatic lignin decomposition reconstructed from 31 fungal genomes.</title>
        <authorList>
            <person name="Floudas D."/>
            <person name="Binder M."/>
            <person name="Riley R."/>
            <person name="Barry K."/>
            <person name="Blanchette R.A."/>
            <person name="Henrissat B."/>
            <person name="Martinez A.T."/>
            <person name="Otillar R."/>
            <person name="Spatafora J.W."/>
            <person name="Yadav J.S."/>
            <person name="Aerts A."/>
            <person name="Benoit I."/>
            <person name="Boyd A."/>
            <person name="Carlson A."/>
            <person name="Copeland A."/>
            <person name="Coutinho P.M."/>
            <person name="de Vries R.P."/>
            <person name="Ferreira P."/>
            <person name="Findley K."/>
            <person name="Foster B."/>
            <person name="Gaskell J."/>
            <person name="Glotzer D."/>
            <person name="Gorecki P."/>
            <person name="Heitman J."/>
            <person name="Hesse C."/>
            <person name="Hori C."/>
            <person name="Igarashi K."/>
            <person name="Jurgens J.A."/>
            <person name="Kallen N."/>
            <person name="Kersten P."/>
            <person name="Kohler A."/>
            <person name="Kuees U."/>
            <person name="Kumar T.K.A."/>
            <person name="Kuo A."/>
            <person name="LaButti K."/>
            <person name="Larrondo L.F."/>
            <person name="Lindquist E."/>
            <person name="Ling A."/>
            <person name="Lombard V."/>
            <person name="Lucas S."/>
            <person name="Lundell T."/>
            <person name="Martin R."/>
            <person name="McLaughlin D.J."/>
            <person name="Morgenstern I."/>
            <person name="Morin E."/>
            <person name="Murat C."/>
            <person name="Nagy L.G."/>
            <person name="Nolan M."/>
            <person name="Ohm R.A."/>
            <person name="Patyshakuliyeva A."/>
            <person name="Rokas A."/>
            <person name="Ruiz-Duenas F.J."/>
            <person name="Sabat G."/>
            <person name="Salamov A."/>
            <person name="Samejima M."/>
            <person name="Schmutz J."/>
            <person name="Slot J.C."/>
            <person name="St John F."/>
            <person name="Stenlid J."/>
            <person name="Sun H."/>
            <person name="Sun S."/>
            <person name="Syed K."/>
            <person name="Tsang A."/>
            <person name="Wiebenga A."/>
            <person name="Young D."/>
            <person name="Pisabarro A."/>
            <person name="Eastwood D.C."/>
            <person name="Martin F."/>
            <person name="Cullen D."/>
            <person name="Grigoriev I.V."/>
            <person name="Hibbett D.S."/>
        </authorList>
    </citation>
    <scope>NUCLEOTIDE SEQUENCE</scope>
    <source>
        <strain evidence="3">FP-58527</strain>
    </source>
</reference>
<dbReference type="STRING" id="743788.S8FEB7"/>
<dbReference type="EMBL" id="KE504184">
    <property type="protein sequence ID" value="EPS96744.1"/>
    <property type="molecule type" value="Genomic_DNA"/>
</dbReference>
<accession>S8FEB7</accession>
<dbReference type="eggNOG" id="KOG0987">
    <property type="taxonomic scope" value="Eukaryota"/>
</dbReference>
<keyword evidence="3" id="KW-1185">Reference proteome</keyword>
<dbReference type="InterPro" id="IPR046700">
    <property type="entry name" value="DUF6570"/>
</dbReference>
<evidence type="ECO:0000313" key="2">
    <source>
        <dbReference type="EMBL" id="EPS96744.1"/>
    </source>
</evidence>
<sequence length="232" mass="26223">MRANAIVFPQPVHKVYDVLPPPREDLDTVLAVLFVGPCVPTENDYRWTPLLVRHRAVAEALRWLIANHQDYKDIQLSLDNLATYSENEPPVCVMHKTSNGLRDGEGMAVYDDDTEEGTSSGQCQFVVHSLSADELVDMPYDARLAEAIKHFASGQGMLAFGHNATPASMYNNPSLYPSMFPWLYPYGLGGFANDLICTSLSRIDHVRHLLMYADRHSWELTRRVSSHRKTEF</sequence>
<name>S8FEB7_FOMSC</name>
<dbReference type="HOGENOM" id="CLU_090397_0_0_1"/>
<dbReference type="AlphaFoldDB" id="S8FEB7"/>
<feature type="domain" description="DUF6570" evidence="1">
    <location>
        <begin position="1"/>
        <end position="81"/>
    </location>
</feature>
<dbReference type="OrthoDB" id="3221862at2759"/>
<dbReference type="Pfam" id="PF20209">
    <property type="entry name" value="DUF6570"/>
    <property type="match status" value="1"/>
</dbReference>
<gene>
    <name evidence="2" type="ORF">FOMPIDRAFT_129745</name>
</gene>
<organism evidence="2 3">
    <name type="scientific">Fomitopsis schrenkii</name>
    <name type="common">Brown rot fungus</name>
    <dbReference type="NCBI Taxonomy" id="2126942"/>
    <lineage>
        <taxon>Eukaryota</taxon>
        <taxon>Fungi</taxon>
        <taxon>Dikarya</taxon>
        <taxon>Basidiomycota</taxon>
        <taxon>Agaricomycotina</taxon>
        <taxon>Agaricomycetes</taxon>
        <taxon>Polyporales</taxon>
        <taxon>Fomitopsis</taxon>
    </lineage>
</organism>
<evidence type="ECO:0000259" key="1">
    <source>
        <dbReference type="Pfam" id="PF20209"/>
    </source>
</evidence>
<dbReference type="InParanoid" id="S8FEB7"/>
<protein>
    <recommendedName>
        <fullName evidence="1">DUF6570 domain-containing protein</fullName>
    </recommendedName>
</protein>
<proteinExistence type="predicted"/>
<evidence type="ECO:0000313" key="3">
    <source>
        <dbReference type="Proteomes" id="UP000015241"/>
    </source>
</evidence>